<comment type="catalytic activity">
    <reaction evidence="7">
        <text>tRNA(Phe) + L-phenylalanine + ATP = L-phenylalanyl-tRNA(Phe) + AMP + diphosphate + H(+)</text>
        <dbReference type="Rhea" id="RHEA:19413"/>
        <dbReference type="Rhea" id="RHEA-COMP:9668"/>
        <dbReference type="Rhea" id="RHEA-COMP:9699"/>
        <dbReference type="ChEBI" id="CHEBI:15378"/>
        <dbReference type="ChEBI" id="CHEBI:30616"/>
        <dbReference type="ChEBI" id="CHEBI:33019"/>
        <dbReference type="ChEBI" id="CHEBI:58095"/>
        <dbReference type="ChEBI" id="CHEBI:78442"/>
        <dbReference type="ChEBI" id="CHEBI:78531"/>
        <dbReference type="ChEBI" id="CHEBI:456215"/>
        <dbReference type="EC" id="6.1.1.20"/>
    </reaction>
</comment>
<keyword evidence="2 9" id="KW-0436">Ligase</keyword>
<dbReference type="Gene3D" id="3.30.930.10">
    <property type="entry name" value="Bira Bifunctional Protein, Domain 2"/>
    <property type="match status" value="1"/>
</dbReference>
<accession>A0A2M8EL79</accession>
<gene>
    <name evidence="9" type="ORF">CO058_03170</name>
</gene>
<keyword evidence="3" id="KW-0547">Nucleotide-binding</keyword>
<evidence type="ECO:0000256" key="2">
    <source>
        <dbReference type="ARBA" id="ARBA00022598"/>
    </source>
</evidence>
<dbReference type="SUPFAM" id="SSF46589">
    <property type="entry name" value="tRNA-binding arm"/>
    <property type="match status" value="1"/>
</dbReference>
<dbReference type="EMBL" id="PFSJ01000024">
    <property type="protein sequence ID" value="PJC23488.1"/>
    <property type="molecule type" value="Genomic_DNA"/>
</dbReference>
<dbReference type="AlphaFoldDB" id="A0A2M8EL79"/>
<feature type="domain" description="Aminoacyl-transfer RNA synthetases class-II family profile" evidence="8">
    <location>
        <begin position="108"/>
        <end position="313"/>
    </location>
</feature>
<evidence type="ECO:0000256" key="1">
    <source>
        <dbReference type="ARBA" id="ARBA00012814"/>
    </source>
</evidence>
<dbReference type="GO" id="GO:0004826">
    <property type="term" value="F:phenylalanine-tRNA ligase activity"/>
    <property type="evidence" value="ECO:0007669"/>
    <property type="project" value="UniProtKB-EC"/>
</dbReference>
<keyword evidence="5" id="KW-0648">Protein biosynthesis</keyword>
<keyword evidence="4" id="KW-0067">ATP-binding</keyword>
<dbReference type="CDD" id="cd00496">
    <property type="entry name" value="PheRS_alpha_core"/>
    <property type="match status" value="1"/>
</dbReference>
<reference evidence="10" key="1">
    <citation type="submission" date="2017-09" db="EMBL/GenBank/DDBJ databases">
        <title>Depth-based differentiation of microbial function through sediment-hosted aquifers and enrichment of novel symbionts in the deep terrestrial subsurface.</title>
        <authorList>
            <person name="Probst A.J."/>
            <person name="Ladd B."/>
            <person name="Jarett J.K."/>
            <person name="Geller-Mcgrath D.E."/>
            <person name="Sieber C.M.K."/>
            <person name="Emerson J.B."/>
            <person name="Anantharaman K."/>
            <person name="Thomas B.C."/>
            <person name="Malmstrom R."/>
            <person name="Stieglmeier M."/>
            <person name="Klingl A."/>
            <person name="Woyke T."/>
            <person name="Ryan C.M."/>
            <person name="Banfield J.F."/>
        </authorList>
    </citation>
    <scope>NUCLEOTIDE SEQUENCE [LARGE SCALE GENOMIC DNA]</scope>
</reference>
<dbReference type="InterPro" id="IPR004188">
    <property type="entry name" value="Phe-tRNA_ligase_II_N"/>
</dbReference>
<keyword evidence="6" id="KW-0030">Aminoacyl-tRNA synthetase</keyword>
<dbReference type="GO" id="GO:0005737">
    <property type="term" value="C:cytoplasm"/>
    <property type="evidence" value="ECO:0007669"/>
    <property type="project" value="InterPro"/>
</dbReference>
<dbReference type="InterPro" id="IPR045864">
    <property type="entry name" value="aa-tRNA-synth_II/BPL/LPL"/>
</dbReference>
<evidence type="ECO:0000256" key="3">
    <source>
        <dbReference type="ARBA" id="ARBA00022741"/>
    </source>
</evidence>
<evidence type="ECO:0000256" key="7">
    <source>
        <dbReference type="ARBA" id="ARBA00049255"/>
    </source>
</evidence>
<evidence type="ECO:0000313" key="9">
    <source>
        <dbReference type="EMBL" id="PJC23488.1"/>
    </source>
</evidence>
<dbReference type="PANTHER" id="PTHR11538">
    <property type="entry name" value="PHENYLALANYL-TRNA SYNTHETASE"/>
    <property type="match status" value="1"/>
</dbReference>
<dbReference type="GO" id="GO:0005524">
    <property type="term" value="F:ATP binding"/>
    <property type="evidence" value="ECO:0007669"/>
    <property type="project" value="UniProtKB-KW"/>
</dbReference>
<evidence type="ECO:0000313" key="10">
    <source>
        <dbReference type="Proteomes" id="UP000229756"/>
    </source>
</evidence>
<organism evidence="9 10">
    <name type="scientific">candidate division WWE3 bacterium CG_4_9_14_0_2_um_filter_35_11</name>
    <dbReference type="NCBI Taxonomy" id="1975077"/>
    <lineage>
        <taxon>Bacteria</taxon>
        <taxon>Katanobacteria</taxon>
    </lineage>
</organism>
<dbReference type="InterPro" id="IPR010978">
    <property type="entry name" value="tRNA-bd_arm"/>
</dbReference>
<dbReference type="GO" id="GO:0006432">
    <property type="term" value="P:phenylalanyl-tRNA aminoacylation"/>
    <property type="evidence" value="ECO:0007669"/>
    <property type="project" value="InterPro"/>
</dbReference>
<name>A0A2M8EL79_UNCKA</name>
<proteinExistence type="predicted"/>
<evidence type="ECO:0000259" key="8">
    <source>
        <dbReference type="PROSITE" id="PS50862"/>
    </source>
</evidence>
<dbReference type="Pfam" id="PF01409">
    <property type="entry name" value="tRNA-synt_2d"/>
    <property type="match status" value="1"/>
</dbReference>
<evidence type="ECO:0000256" key="6">
    <source>
        <dbReference type="ARBA" id="ARBA00023146"/>
    </source>
</evidence>
<sequence>MNKKSEKLAIDNHKNQFSKDLDILDIDSLYIKYLGKKGIINSLFSKIKNLSNELKKDIAKDLNNFKSTVESEIKNKKASSGNAPKEHFDLTYPVKATSVGNLHPITIVTRELYQFFHYYGFSVQGGPEIEDDFHNFEMLGVPKDHPARELQDTLYIMEPEVLLRTQTSSIESRVLKNTQPPIRFVTGGKAFRNETGSKSNGAIFHQFQGVCIDENITMANLKWIFSKSLKFILGEDTKIRFRAKYYPEVEPGLSPDIECTFCKGDGCEICKYRGWIEIAGGGMIHPNTLEKANIDSDKYSGFAFGWGLDRIAMQRFKIRDIRLLINGNLIYK</sequence>
<dbReference type="SUPFAM" id="SSF55681">
    <property type="entry name" value="Class II aaRS and biotin synthetases"/>
    <property type="match status" value="1"/>
</dbReference>
<dbReference type="EC" id="6.1.1.20" evidence="1"/>
<dbReference type="PANTHER" id="PTHR11538:SF41">
    <property type="entry name" value="PHENYLALANINE--TRNA LIGASE, MITOCHONDRIAL"/>
    <property type="match status" value="1"/>
</dbReference>
<protein>
    <recommendedName>
        <fullName evidence="1">phenylalanine--tRNA ligase</fullName>
        <ecNumber evidence="1">6.1.1.20</ecNumber>
    </recommendedName>
</protein>
<evidence type="ECO:0000256" key="4">
    <source>
        <dbReference type="ARBA" id="ARBA00022840"/>
    </source>
</evidence>
<dbReference type="InterPro" id="IPR002319">
    <property type="entry name" value="Phenylalanyl-tRNA_Synthase"/>
</dbReference>
<dbReference type="PROSITE" id="PS50862">
    <property type="entry name" value="AA_TRNA_LIGASE_II"/>
    <property type="match status" value="1"/>
</dbReference>
<dbReference type="Pfam" id="PF02912">
    <property type="entry name" value="Phe_tRNA-synt_N"/>
    <property type="match status" value="1"/>
</dbReference>
<dbReference type="GO" id="GO:0000049">
    <property type="term" value="F:tRNA binding"/>
    <property type="evidence" value="ECO:0007669"/>
    <property type="project" value="InterPro"/>
</dbReference>
<dbReference type="InterPro" id="IPR006195">
    <property type="entry name" value="aa-tRNA-synth_II"/>
</dbReference>
<evidence type="ECO:0000256" key="5">
    <source>
        <dbReference type="ARBA" id="ARBA00022917"/>
    </source>
</evidence>
<comment type="caution">
    <text evidence="9">The sequence shown here is derived from an EMBL/GenBank/DDBJ whole genome shotgun (WGS) entry which is preliminary data.</text>
</comment>
<dbReference type="Proteomes" id="UP000229756">
    <property type="component" value="Unassembled WGS sequence"/>
</dbReference>